<dbReference type="GO" id="GO:0006355">
    <property type="term" value="P:regulation of DNA-templated transcription"/>
    <property type="evidence" value="ECO:0007669"/>
    <property type="project" value="UniProtKB-ARBA"/>
</dbReference>
<reference evidence="4 5" key="1">
    <citation type="submission" date="2014-12" db="EMBL/GenBank/DDBJ databases">
        <title>Draft genome sequences of 10 type strains of Lactococcus.</title>
        <authorList>
            <person name="Sun Z."/>
            <person name="Zhong Z."/>
            <person name="Liu W."/>
            <person name="Zhang W."/>
            <person name="Zhang H."/>
        </authorList>
    </citation>
    <scope>NUCLEOTIDE SEQUENCE [LARGE SCALE GENOMIC DNA]</scope>
    <source>
        <strain evidence="4 5">JCM 16395</strain>
    </source>
</reference>
<dbReference type="PANTHER" id="PTHR30328">
    <property type="entry name" value="TRANSCRIPTIONAL REPRESSOR"/>
    <property type="match status" value="1"/>
</dbReference>
<dbReference type="InterPro" id="IPR009057">
    <property type="entry name" value="Homeodomain-like_sf"/>
</dbReference>
<name>A0A2A5RNK3_9LACT</name>
<evidence type="ECO:0000256" key="2">
    <source>
        <dbReference type="PROSITE-ProRule" id="PRU00335"/>
    </source>
</evidence>
<sequence length="189" mass="22043">MGTKMNQTEKKKKAILEVTFQLLNDKEIKDITIDEIAANAVVSKVTLFKYFKNKNHLMNIVIVKAFEHMAEDINEIIGSELDFESTYQAITQMKLKQLEHYSPTFSENLMTQYTMSPDFFDADTIKLQMQVYEELFKKGQLEGKIAPTYSFDDFMFIMNIFIEGMKGLTADTLFKRTDLISRYFLQGFK</sequence>
<dbReference type="Gene3D" id="1.10.357.10">
    <property type="entry name" value="Tetracycline Repressor, domain 2"/>
    <property type="match status" value="1"/>
</dbReference>
<dbReference type="PROSITE" id="PS50977">
    <property type="entry name" value="HTH_TETR_2"/>
    <property type="match status" value="1"/>
</dbReference>
<feature type="DNA-binding region" description="H-T-H motif" evidence="2">
    <location>
        <begin position="32"/>
        <end position="51"/>
    </location>
</feature>
<comment type="caution">
    <text evidence="4">The sequence shown here is derived from an EMBL/GenBank/DDBJ whole genome shotgun (WGS) entry which is preliminary data.</text>
</comment>
<dbReference type="InterPro" id="IPR001647">
    <property type="entry name" value="HTH_TetR"/>
</dbReference>
<dbReference type="GO" id="GO:0003677">
    <property type="term" value="F:DNA binding"/>
    <property type="evidence" value="ECO:0007669"/>
    <property type="project" value="UniProtKB-UniRule"/>
</dbReference>
<gene>
    <name evidence="4" type="ORF">RT41_GL000729</name>
</gene>
<dbReference type="InterPro" id="IPR050109">
    <property type="entry name" value="HTH-type_TetR-like_transc_reg"/>
</dbReference>
<keyword evidence="5" id="KW-1185">Reference proteome</keyword>
<dbReference type="PANTHER" id="PTHR30328:SF54">
    <property type="entry name" value="HTH-TYPE TRANSCRIPTIONAL REPRESSOR SCO4008"/>
    <property type="match status" value="1"/>
</dbReference>
<dbReference type="AlphaFoldDB" id="A0A2A5RNK3"/>
<evidence type="ECO:0000313" key="5">
    <source>
        <dbReference type="Proteomes" id="UP000218181"/>
    </source>
</evidence>
<accession>A0A2A5RNK3</accession>
<protein>
    <submittedName>
        <fullName evidence="4">Transcriptional regulator</fullName>
    </submittedName>
</protein>
<organism evidence="4 5">
    <name type="scientific">Lactococcus fujiensis JCM 16395</name>
    <dbReference type="NCBI Taxonomy" id="1291764"/>
    <lineage>
        <taxon>Bacteria</taxon>
        <taxon>Bacillati</taxon>
        <taxon>Bacillota</taxon>
        <taxon>Bacilli</taxon>
        <taxon>Lactobacillales</taxon>
        <taxon>Streptococcaceae</taxon>
        <taxon>Lactococcus</taxon>
    </lineage>
</organism>
<evidence type="ECO:0000313" key="4">
    <source>
        <dbReference type="EMBL" id="PCS00939.1"/>
    </source>
</evidence>
<dbReference type="Proteomes" id="UP000218181">
    <property type="component" value="Unassembled WGS sequence"/>
</dbReference>
<evidence type="ECO:0000256" key="1">
    <source>
        <dbReference type="ARBA" id="ARBA00023125"/>
    </source>
</evidence>
<proteinExistence type="predicted"/>
<evidence type="ECO:0000259" key="3">
    <source>
        <dbReference type="PROSITE" id="PS50977"/>
    </source>
</evidence>
<keyword evidence="1 2" id="KW-0238">DNA-binding</keyword>
<dbReference type="Pfam" id="PF00440">
    <property type="entry name" value="TetR_N"/>
    <property type="match status" value="1"/>
</dbReference>
<feature type="domain" description="HTH tetR-type" evidence="3">
    <location>
        <begin position="9"/>
        <end position="69"/>
    </location>
</feature>
<dbReference type="SUPFAM" id="SSF46689">
    <property type="entry name" value="Homeodomain-like"/>
    <property type="match status" value="1"/>
</dbReference>
<dbReference type="STRING" id="1291764.GCA_001311235_01189"/>
<dbReference type="EMBL" id="JXJU01000002">
    <property type="protein sequence ID" value="PCS00939.1"/>
    <property type="molecule type" value="Genomic_DNA"/>
</dbReference>